<dbReference type="Proteomes" id="UP000837857">
    <property type="component" value="Chromosome 16"/>
</dbReference>
<proteinExistence type="predicted"/>
<name>A0ABN8I3X4_9NEOP</name>
<sequence>MNPKPRNRVIVDAYPKWSVRICYIDVRICATRCVSTEPVRSDIRTGVGPTFGYPYRGRLEAFGWSDIRAGFAAVS</sequence>
<accession>A0ABN8I3X4</accession>
<keyword evidence="2" id="KW-1185">Reference proteome</keyword>
<gene>
    <name evidence="1" type="ORF">IPOD504_LOCUS5314</name>
</gene>
<reference evidence="1" key="1">
    <citation type="submission" date="2022-03" db="EMBL/GenBank/DDBJ databases">
        <authorList>
            <person name="Martin H S."/>
        </authorList>
    </citation>
    <scope>NUCLEOTIDE SEQUENCE</scope>
</reference>
<evidence type="ECO:0000313" key="1">
    <source>
        <dbReference type="EMBL" id="CAH2045971.1"/>
    </source>
</evidence>
<organism evidence="1 2">
    <name type="scientific">Iphiclides podalirius</name>
    <name type="common">scarce swallowtail</name>
    <dbReference type="NCBI Taxonomy" id="110791"/>
    <lineage>
        <taxon>Eukaryota</taxon>
        <taxon>Metazoa</taxon>
        <taxon>Ecdysozoa</taxon>
        <taxon>Arthropoda</taxon>
        <taxon>Hexapoda</taxon>
        <taxon>Insecta</taxon>
        <taxon>Pterygota</taxon>
        <taxon>Neoptera</taxon>
        <taxon>Endopterygota</taxon>
        <taxon>Lepidoptera</taxon>
        <taxon>Glossata</taxon>
        <taxon>Ditrysia</taxon>
        <taxon>Papilionoidea</taxon>
        <taxon>Papilionidae</taxon>
        <taxon>Papilioninae</taxon>
        <taxon>Iphiclides</taxon>
    </lineage>
</organism>
<feature type="non-terminal residue" evidence="1">
    <location>
        <position position="75"/>
    </location>
</feature>
<protein>
    <submittedName>
        <fullName evidence="1">Uncharacterized protein</fullName>
    </submittedName>
</protein>
<evidence type="ECO:0000313" key="2">
    <source>
        <dbReference type="Proteomes" id="UP000837857"/>
    </source>
</evidence>
<dbReference type="EMBL" id="OW152828">
    <property type="protein sequence ID" value="CAH2045971.1"/>
    <property type="molecule type" value="Genomic_DNA"/>
</dbReference>